<name>A0ABW8STH4_9CLOT</name>
<keyword evidence="2" id="KW-1185">Reference proteome</keyword>
<sequence length="82" mass="9214">MNGYLQCLIEQYERKLNKAIGGADKAIYGEILTDLKKFQAYTQQSQKSIVANIPKKHIAFDFVGTMPGLMEYLKNLNSKGGK</sequence>
<dbReference type="RefSeq" id="WP_406794522.1">
    <property type="nucleotide sequence ID" value="NZ_JBJHZX010000059.1"/>
</dbReference>
<reference evidence="1 2" key="1">
    <citation type="submission" date="2024-11" db="EMBL/GenBank/DDBJ databases">
        <authorList>
            <person name="Heng Y.C."/>
            <person name="Lim A.C.H."/>
            <person name="Lee J.K.Y."/>
            <person name="Kittelmann S."/>
        </authorList>
    </citation>
    <scope>NUCLEOTIDE SEQUENCE [LARGE SCALE GENOMIC DNA]</scope>
    <source>
        <strain evidence="1 2">WILCCON 0269</strain>
    </source>
</reference>
<gene>
    <name evidence="1" type="ORF">ACJDU8_23015</name>
</gene>
<dbReference type="EMBL" id="JBJHZX010000059">
    <property type="protein sequence ID" value="MFL0198413.1"/>
    <property type="molecule type" value="Genomic_DNA"/>
</dbReference>
<evidence type="ECO:0000313" key="2">
    <source>
        <dbReference type="Proteomes" id="UP001623660"/>
    </source>
</evidence>
<comment type="caution">
    <text evidence="1">The sequence shown here is derived from an EMBL/GenBank/DDBJ whole genome shotgun (WGS) entry which is preliminary data.</text>
</comment>
<organism evidence="1 2">
    <name type="scientific">Candidatus Clostridium eludens</name>
    <dbReference type="NCBI Taxonomy" id="3381663"/>
    <lineage>
        <taxon>Bacteria</taxon>
        <taxon>Bacillati</taxon>
        <taxon>Bacillota</taxon>
        <taxon>Clostridia</taxon>
        <taxon>Eubacteriales</taxon>
        <taxon>Clostridiaceae</taxon>
        <taxon>Clostridium</taxon>
    </lineage>
</organism>
<dbReference type="Proteomes" id="UP001623660">
    <property type="component" value="Unassembled WGS sequence"/>
</dbReference>
<proteinExistence type="predicted"/>
<protein>
    <submittedName>
        <fullName evidence="1">Uncharacterized protein</fullName>
    </submittedName>
</protein>
<accession>A0ABW8STH4</accession>
<evidence type="ECO:0000313" key="1">
    <source>
        <dbReference type="EMBL" id="MFL0198413.1"/>
    </source>
</evidence>